<dbReference type="Pfam" id="PF03819">
    <property type="entry name" value="MazG"/>
    <property type="match status" value="1"/>
</dbReference>
<organism evidence="2">
    <name type="scientific">uncultured Caudovirales phage</name>
    <dbReference type="NCBI Taxonomy" id="2100421"/>
    <lineage>
        <taxon>Viruses</taxon>
        <taxon>Duplodnaviria</taxon>
        <taxon>Heunggongvirae</taxon>
        <taxon>Uroviricota</taxon>
        <taxon>Caudoviricetes</taxon>
        <taxon>Peduoviridae</taxon>
        <taxon>Maltschvirus</taxon>
        <taxon>Maltschvirus maltsch</taxon>
    </lineage>
</organism>
<evidence type="ECO:0000313" key="2">
    <source>
        <dbReference type="EMBL" id="CAB4126940.1"/>
    </source>
</evidence>
<dbReference type="SUPFAM" id="SSF101386">
    <property type="entry name" value="all-alpha NTP pyrophosphatases"/>
    <property type="match status" value="1"/>
</dbReference>
<accession>A0A6J5L336</accession>
<name>A0A6J5L336_9CAUD</name>
<dbReference type="PIRSF" id="PIRSF006639">
    <property type="entry name" value="UCP006639_pph"/>
    <property type="match status" value="1"/>
</dbReference>
<dbReference type="InterPro" id="IPR011379">
    <property type="entry name" value="MazG-related_GP37"/>
</dbReference>
<proteinExistence type="predicted"/>
<dbReference type="EMBL" id="LR796199">
    <property type="protein sequence ID" value="CAB4126940.1"/>
    <property type="molecule type" value="Genomic_DNA"/>
</dbReference>
<protein>
    <submittedName>
        <fullName evidence="2">MazG Predicted pyrophosphatase</fullName>
    </submittedName>
</protein>
<dbReference type="CDD" id="cd11541">
    <property type="entry name" value="NTP-PPase_u4"/>
    <property type="match status" value="1"/>
</dbReference>
<gene>
    <name evidence="2" type="ORF">UFOVP81_39</name>
</gene>
<feature type="domain" description="NTP pyrophosphohydrolase MazG-like" evidence="1">
    <location>
        <begin position="42"/>
        <end position="109"/>
    </location>
</feature>
<dbReference type="InterPro" id="IPR004518">
    <property type="entry name" value="MazG-like_dom"/>
</dbReference>
<evidence type="ECO:0000259" key="1">
    <source>
        <dbReference type="Pfam" id="PF03819"/>
    </source>
</evidence>
<dbReference type="Gene3D" id="1.10.287.1080">
    <property type="entry name" value="MazG-like"/>
    <property type="match status" value="1"/>
</dbReference>
<reference evidence="2" key="1">
    <citation type="submission" date="2020-04" db="EMBL/GenBank/DDBJ databases">
        <authorList>
            <person name="Chiriac C."/>
            <person name="Salcher M."/>
            <person name="Ghai R."/>
            <person name="Kavagutti S V."/>
        </authorList>
    </citation>
    <scope>NUCLEOTIDE SEQUENCE</scope>
</reference>
<sequence>MNKFLHYEAELMLLETYTGFTRLTAVYKEAMTGSDTELSYLGLGLVGEAGEVANELKRSYRLENNIIDKQKVLFELGDLFWYWIRLCDALNFDPEDVIKANKDKLTKRRGESFVS</sequence>